<dbReference type="AlphaFoldDB" id="A0A1R3JV28"/>
<gene>
    <name evidence="1" type="ORF">COLO4_13729</name>
</gene>
<protein>
    <submittedName>
        <fullName evidence="1">Pentatricopeptide repeat-containing protein</fullName>
    </submittedName>
</protein>
<keyword evidence="2" id="KW-1185">Reference proteome</keyword>
<reference evidence="2" key="1">
    <citation type="submission" date="2013-09" db="EMBL/GenBank/DDBJ databases">
        <title>Corchorus olitorius genome sequencing.</title>
        <authorList>
            <person name="Alam M."/>
            <person name="Haque M.S."/>
            <person name="Islam M.S."/>
            <person name="Emdad E.M."/>
            <person name="Islam M.M."/>
            <person name="Ahmed B."/>
            <person name="Halim A."/>
            <person name="Hossen Q.M.M."/>
            <person name="Hossain M.Z."/>
            <person name="Ahmed R."/>
            <person name="Khan M.M."/>
            <person name="Islam R."/>
            <person name="Rashid M.M."/>
            <person name="Khan S.A."/>
            <person name="Rahman M.S."/>
            <person name="Alam M."/>
            <person name="Yahiya A.S."/>
            <person name="Khan M.S."/>
            <person name="Azam M.S."/>
            <person name="Haque T."/>
            <person name="Lashkar M.Z.H."/>
            <person name="Akhand A.I."/>
            <person name="Morshed G."/>
            <person name="Roy S."/>
            <person name="Uddin K.S."/>
            <person name="Rabeya T."/>
            <person name="Hossain A.S."/>
            <person name="Chowdhury A."/>
            <person name="Snigdha A.R."/>
            <person name="Mortoza M.S."/>
            <person name="Matin S.A."/>
            <person name="Hoque S.M.E."/>
            <person name="Islam M.K."/>
            <person name="Roy D.K."/>
            <person name="Haider R."/>
            <person name="Moosa M.M."/>
            <person name="Elias S.M."/>
            <person name="Hasan A.M."/>
            <person name="Jahan S."/>
            <person name="Shafiuddin M."/>
            <person name="Mahmood N."/>
            <person name="Shommy N.S."/>
        </authorList>
    </citation>
    <scope>NUCLEOTIDE SEQUENCE [LARGE SCALE GENOMIC DNA]</scope>
    <source>
        <strain evidence="2">cv. O-4</strain>
    </source>
</reference>
<name>A0A1R3JV28_9ROSI</name>
<organism evidence="1 2">
    <name type="scientific">Corchorus olitorius</name>
    <dbReference type="NCBI Taxonomy" id="93759"/>
    <lineage>
        <taxon>Eukaryota</taxon>
        <taxon>Viridiplantae</taxon>
        <taxon>Streptophyta</taxon>
        <taxon>Embryophyta</taxon>
        <taxon>Tracheophyta</taxon>
        <taxon>Spermatophyta</taxon>
        <taxon>Magnoliopsida</taxon>
        <taxon>eudicotyledons</taxon>
        <taxon>Gunneridae</taxon>
        <taxon>Pentapetalae</taxon>
        <taxon>rosids</taxon>
        <taxon>malvids</taxon>
        <taxon>Malvales</taxon>
        <taxon>Malvaceae</taxon>
        <taxon>Grewioideae</taxon>
        <taxon>Apeibeae</taxon>
        <taxon>Corchorus</taxon>
    </lineage>
</organism>
<dbReference type="Proteomes" id="UP000187203">
    <property type="component" value="Unassembled WGS sequence"/>
</dbReference>
<comment type="caution">
    <text evidence="1">The sequence shown here is derived from an EMBL/GenBank/DDBJ whole genome shotgun (WGS) entry which is preliminary data.</text>
</comment>
<evidence type="ECO:0000313" key="2">
    <source>
        <dbReference type="Proteomes" id="UP000187203"/>
    </source>
</evidence>
<proteinExistence type="predicted"/>
<accession>A0A1R3JV28</accession>
<sequence length="77" mass="9016">MHYLAIKDASSALRPFKTCFDLKWKWDHYCIVLYPVFDPLFVTCLWIWEFDLDTSLQVCGALGESDLLLCLVLHCML</sequence>
<dbReference type="EMBL" id="AWUE01015263">
    <property type="protein sequence ID" value="OMO98743.1"/>
    <property type="molecule type" value="Genomic_DNA"/>
</dbReference>
<evidence type="ECO:0000313" key="1">
    <source>
        <dbReference type="EMBL" id="OMO98743.1"/>
    </source>
</evidence>